<proteinExistence type="predicted"/>
<protein>
    <submittedName>
        <fullName evidence="1">Putative PIF1</fullName>
    </submittedName>
</protein>
<dbReference type="Proteomes" id="UP000030854">
    <property type="component" value="Unassembled WGS sequence"/>
</dbReference>
<comment type="caution">
    <text evidence="1">The sequence shown here is derived from an EMBL/GenBank/DDBJ whole genome shotgun (WGS) entry which is preliminary data.</text>
</comment>
<name>A0A0B1PAL1_UNCNE</name>
<dbReference type="STRING" id="52586.A0A0B1PAL1"/>
<gene>
    <name evidence="1" type="ORF">EV44_g3042</name>
</gene>
<evidence type="ECO:0000313" key="1">
    <source>
        <dbReference type="EMBL" id="KHJ34360.1"/>
    </source>
</evidence>
<reference evidence="1 2" key="1">
    <citation type="journal article" date="2014" name="BMC Genomics">
        <title>Adaptive genomic structural variation in the grape powdery mildew pathogen, Erysiphe necator.</title>
        <authorList>
            <person name="Jones L."/>
            <person name="Riaz S."/>
            <person name="Morales-Cruz A."/>
            <person name="Amrine K.C."/>
            <person name="McGuire B."/>
            <person name="Gubler W.D."/>
            <person name="Walker M.A."/>
            <person name="Cantu D."/>
        </authorList>
    </citation>
    <scope>NUCLEOTIDE SEQUENCE [LARGE SCALE GENOMIC DNA]</scope>
    <source>
        <strain evidence="2">c</strain>
    </source>
</reference>
<evidence type="ECO:0000313" key="2">
    <source>
        <dbReference type="Proteomes" id="UP000030854"/>
    </source>
</evidence>
<dbReference type="AlphaFoldDB" id="A0A0B1PAL1"/>
<accession>A0A0B1PAL1</accession>
<organism evidence="1 2">
    <name type="scientific">Uncinula necator</name>
    <name type="common">Grape powdery mildew</name>
    <dbReference type="NCBI Taxonomy" id="52586"/>
    <lineage>
        <taxon>Eukaryota</taxon>
        <taxon>Fungi</taxon>
        <taxon>Dikarya</taxon>
        <taxon>Ascomycota</taxon>
        <taxon>Pezizomycotina</taxon>
        <taxon>Leotiomycetes</taxon>
        <taxon>Erysiphales</taxon>
        <taxon>Erysiphaceae</taxon>
        <taxon>Erysiphe</taxon>
    </lineage>
</organism>
<dbReference type="EMBL" id="JNVN01000918">
    <property type="protein sequence ID" value="KHJ34360.1"/>
    <property type="molecule type" value="Genomic_DNA"/>
</dbReference>
<sequence length="134" mass="15303">MRVLTGDLNRRFADWLSLLPYTESLRGNIDLPEWIRTTDDRNVFREFIYPEGQLGSGETHMFHDRAILTSKNDAVTAFNNTIAGLRNTESRDYFAFDEVQNEQVRHISDYSAEFLQTLGGSGLQFTSYAVSGIN</sequence>
<dbReference type="HOGENOM" id="CLU_1897734_0_0_1"/>
<keyword evidence="2" id="KW-1185">Reference proteome</keyword>